<protein>
    <recommendedName>
        <fullName evidence="3">HNH endonuclease</fullName>
    </recommendedName>
</protein>
<dbReference type="RefSeq" id="WP_193349794.1">
    <property type="nucleotide sequence ID" value="NZ_JAAIYO010000005.1"/>
</dbReference>
<gene>
    <name evidence="1" type="ORF">G4177_19330</name>
</gene>
<reference evidence="1 2" key="1">
    <citation type="submission" date="2020-02" db="EMBL/GenBank/DDBJ databases">
        <authorList>
            <person name="Babadi Z.K."/>
            <person name="Risdian C."/>
            <person name="Ebrahimipour G.H."/>
            <person name="Wink J."/>
        </authorList>
    </citation>
    <scope>NUCLEOTIDE SEQUENCE [LARGE SCALE GENOMIC DNA]</scope>
    <source>
        <strain evidence="1 2">ZKHCc1 1396</strain>
    </source>
</reference>
<dbReference type="Proteomes" id="UP001516472">
    <property type="component" value="Unassembled WGS sequence"/>
</dbReference>
<organism evidence="1 2">
    <name type="scientific">Corallococcus soli</name>
    <dbReference type="NCBI Taxonomy" id="2710757"/>
    <lineage>
        <taxon>Bacteria</taxon>
        <taxon>Pseudomonadati</taxon>
        <taxon>Myxococcota</taxon>
        <taxon>Myxococcia</taxon>
        <taxon>Myxococcales</taxon>
        <taxon>Cystobacterineae</taxon>
        <taxon>Myxococcaceae</taxon>
        <taxon>Corallococcus</taxon>
    </lineage>
</organism>
<dbReference type="EMBL" id="JAAIYO010000005">
    <property type="protein sequence ID" value="MBE4750322.1"/>
    <property type="molecule type" value="Genomic_DNA"/>
</dbReference>
<proteinExistence type="predicted"/>
<evidence type="ECO:0000313" key="2">
    <source>
        <dbReference type="Proteomes" id="UP001516472"/>
    </source>
</evidence>
<keyword evidence="2" id="KW-1185">Reference proteome</keyword>
<name>A0ABR9PR67_9BACT</name>
<sequence length="281" mass="31481">MAAKTLEPPEPPEAMEDIAKEYRAMHEDILRHWRQEVGDSARLAGAWSFEQLAYWYVGGFIARGTLGMFESVAPTVVAVVGRGGAKAAQWFRTVLIRTPPGEREALQRLWMKAEAEGVAALGVAERAELQSLLRGMEQRLRTPLQDKYAKDKLREWARQEYFEVLHPQLARRLGPDLMGTYPVHHLIPLEYAHLFPTRNINVAGNLVGLSREVHSGVNSVWTLVRRSSKNVSASEVEGVARITHKHFGPWFHVVYDPSKSAGALATAQKTALREVEVMLGL</sequence>
<evidence type="ECO:0000313" key="1">
    <source>
        <dbReference type="EMBL" id="MBE4750322.1"/>
    </source>
</evidence>
<evidence type="ECO:0008006" key="3">
    <source>
        <dbReference type="Google" id="ProtNLM"/>
    </source>
</evidence>
<accession>A0ABR9PR67</accession>
<comment type="caution">
    <text evidence="1">The sequence shown here is derived from an EMBL/GenBank/DDBJ whole genome shotgun (WGS) entry which is preliminary data.</text>
</comment>